<organism evidence="2 3">
    <name type="scientific">Tetrapyrgos nigripes</name>
    <dbReference type="NCBI Taxonomy" id="182062"/>
    <lineage>
        <taxon>Eukaryota</taxon>
        <taxon>Fungi</taxon>
        <taxon>Dikarya</taxon>
        <taxon>Basidiomycota</taxon>
        <taxon>Agaricomycotina</taxon>
        <taxon>Agaricomycetes</taxon>
        <taxon>Agaricomycetidae</taxon>
        <taxon>Agaricales</taxon>
        <taxon>Marasmiineae</taxon>
        <taxon>Marasmiaceae</taxon>
        <taxon>Tetrapyrgos</taxon>
    </lineage>
</organism>
<name>A0A8H5GID4_9AGAR</name>
<feature type="region of interest" description="Disordered" evidence="1">
    <location>
        <begin position="1"/>
        <end position="21"/>
    </location>
</feature>
<gene>
    <name evidence="2" type="ORF">D9758_005381</name>
</gene>
<reference evidence="2 3" key="1">
    <citation type="journal article" date="2020" name="ISME J.">
        <title>Uncovering the hidden diversity of litter-decomposition mechanisms in mushroom-forming fungi.</title>
        <authorList>
            <person name="Floudas D."/>
            <person name="Bentzer J."/>
            <person name="Ahren D."/>
            <person name="Johansson T."/>
            <person name="Persson P."/>
            <person name="Tunlid A."/>
        </authorList>
    </citation>
    <scope>NUCLEOTIDE SEQUENCE [LARGE SCALE GENOMIC DNA]</scope>
    <source>
        <strain evidence="2 3">CBS 291.85</strain>
    </source>
</reference>
<dbReference type="Proteomes" id="UP000559256">
    <property type="component" value="Unassembled WGS sequence"/>
</dbReference>
<dbReference type="AlphaFoldDB" id="A0A8H5GID4"/>
<accession>A0A8H5GID4</accession>
<evidence type="ECO:0000313" key="3">
    <source>
        <dbReference type="Proteomes" id="UP000559256"/>
    </source>
</evidence>
<feature type="compositionally biased region" description="Polar residues" evidence="1">
    <location>
        <begin position="1"/>
        <end position="11"/>
    </location>
</feature>
<comment type="caution">
    <text evidence="2">The sequence shown here is derived from an EMBL/GenBank/DDBJ whole genome shotgun (WGS) entry which is preliminary data.</text>
</comment>
<dbReference type="OrthoDB" id="2993366at2759"/>
<dbReference type="EMBL" id="JAACJM010000028">
    <property type="protein sequence ID" value="KAF5365351.1"/>
    <property type="molecule type" value="Genomic_DNA"/>
</dbReference>
<proteinExistence type="predicted"/>
<keyword evidence="3" id="KW-1185">Reference proteome</keyword>
<sequence>MQAPVSSNSTPSDERAKVQEAVDGGGSAVIPVNLAHLPTEIIEQIAERLCYPVLPNYVHNEDFLNEGRTIFSATRFHLSAWINAARRTCINTKHYAHPAASLPLLLRTLDQRPELAEFIRGVDLRWCEDDNDDNESYLETRRFLWMCERLDRLSVDSLSWTFIERVLAPSPDSLSRSALGISTFSTSCESRYMELLPTLFPRLLSLQVHLHGQRPPSRESELPISPNLDTTFTSRRKLLRLRVKLHVPADAPDAVFSSLTSRVLSLASTSVENLYVEGRPTLNNEAAPVLPTIHPPNCRNIRHLCLRDIDPFSTPSADPHHRSGVSSIPSELPLTCLSSLTHLLLIRPRRLYPKAFSLLPPSVKTVSFSAYGVDSKKSSKDSKTDFISSVVTALNYLNELCDCTDVASVRTVPGGRFQESGRKTLRLVKIKTYGAIPGDPWELGDLRSLMVHCKSAEPVIPFKEIGPGNAGEEPELILFFSSSSSGSSSG</sequence>
<evidence type="ECO:0000313" key="2">
    <source>
        <dbReference type="EMBL" id="KAF5365351.1"/>
    </source>
</evidence>
<protein>
    <submittedName>
        <fullName evidence="2">Uncharacterized protein</fullName>
    </submittedName>
</protein>
<evidence type="ECO:0000256" key="1">
    <source>
        <dbReference type="SAM" id="MobiDB-lite"/>
    </source>
</evidence>